<dbReference type="InterPro" id="IPR006843">
    <property type="entry name" value="PAP/fibrillin_dom"/>
</dbReference>
<comment type="subcellular location">
    <subcellularLocation>
        <location evidence="1">Plastid</location>
    </subcellularLocation>
</comment>
<dbReference type="Pfam" id="PF04755">
    <property type="entry name" value="PAP_fibrillin"/>
    <property type="match status" value="1"/>
</dbReference>
<feature type="domain" description="Plastid lipid-associated protein/fibrillin conserved" evidence="3">
    <location>
        <begin position="104"/>
        <end position="192"/>
    </location>
</feature>
<reference evidence="4 5" key="1">
    <citation type="journal article" date="2024" name="Nat. Commun.">
        <title>Phylogenomics reveals the evolutionary origins of lichenization in chlorophyte algae.</title>
        <authorList>
            <person name="Puginier C."/>
            <person name="Libourel C."/>
            <person name="Otte J."/>
            <person name="Skaloud P."/>
            <person name="Haon M."/>
            <person name="Grisel S."/>
            <person name="Petersen M."/>
            <person name="Berrin J.G."/>
            <person name="Delaux P.M."/>
            <person name="Dal Grande F."/>
            <person name="Keller J."/>
        </authorList>
    </citation>
    <scope>NUCLEOTIDE SEQUENCE [LARGE SCALE GENOMIC DNA]</scope>
    <source>
        <strain evidence="4 5">SAG 2043</strain>
    </source>
</reference>
<gene>
    <name evidence="4" type="ORF">WJX72_009896</name>
</gene>
<keyword evidence="2" id="KW-0934">Plastid</keyword>
<dbReference type="GO" id="GO:0009536">
    <property type="term" value="C:plastid"/>
    <property type="evidence" value="ECO:0007669"/>
    <property type="project" value="UniProtKB-SubCell"/>
</dbReference>
<keyword evidence="5" id="KW-1185">Reference proteome</keyword>
<dbReference type="Proteomes" id="UP001489004">
    <property type="component" value="Unassembled WGS sequence"/>
</dbReference>
<accession>A0AAW1Q0L5</accession>
<name>A0AAW1Q0L5_9CHLO</name>
<evidence type="ECO:0000313" key="4">
    <source>
        <dbReference type="EMBL" id="KAK9815808.1"/>
    </source>
</evidence>
<evidence type="ECO:0000256" key="1">
    <source>
        <dbReference type="ARBA" id="ARBA00004474"/>
    </source>
</evidence>
<organism evidence="4 5">
    <name type="scientific">[Myrmecia] bisecta</name>
    <dbReference type="NCBI Taxonomy" id="41462"/>
    <lineage>
        <taxon>Eukaryota</taxon>
        <taxon>Viridiplantae</taxon>
        <taxon>Chlorophyta</taxon>
        <taxon>core chlorophytes</taxon>
        <taxon>Trebouxiophyceae</taxon>
        <taxon>Trebouxiales</taxon>
        <taxon>Trebouxiaceae</taxon>
        <taxon>Myrmecia</taxon>
    </lineage>
</organism>
<dbReference type="InterPro" id="IPR006311">
    <property type="entry name" value="TAT_signal"/>
</dbReference>
<sequence>MSYSTTLSFSTSLSAPVQVCKLAQKSRTNRRPLHHVCRPMASSSGQDASSSEQAALLSTRRGLLQTVTGAAVAALLPCFPHAARAAGNATEARQQLLDAIAANKGVEEALRQLASYNPTSKPALSPQLKGKWKLLWASDNSEVSIATRKLPIKGESYQYVGVEGGEKADRAANTIRLLGGAVQVYLSAAAVPDKESPDTVFIEPPFYLELKLGGLTIPIQNTQPGGERKQILGAERNSYKQLYLEASGKPGDLRISEVTFGDPSAQGSVFVHQRI</sequence>
<comment type="caution">
    <text evidence="4">The sequence shown here is derived from an EMBL/GenBank/DDBJ whole genome shotgun (WGS) entry which is preliminary data.</text>
</comment>
<proteinExistence type="predicted"/>
<protein>
    <recommendedName>
        <fullName evidence="3">Plastid lipid-associated protein/fibrillin conserved domain-containing protein</fullName>
    </recommendedName>
</protein>
<dbReference type="PROSITE" id="PS51318">
    <property type="entry name" value="TAT"/>
    <property type="match status" value="1"/>
</dbReference>
<evidence type="ECO:0000256" key="2">
    <source>
        <dbReference type="ARBA" id="ARBA00022640"/>
    </source>
</evidence>
<evidence type="ECO:0000313" key="5">
    <source>
        <dbReference type="Proteomes" id="UP001489004"/>
    </source>
</evidence>
<evidence type="ECO:0000259" key="3">
    <source>
        <dbReference type="Pfam" id="PF04755"/>
    </source>
</evidence>
<dbReference type="AlphaFoldDB" id="A0AAW1Q0L5"/>
<dbReference type="EMBL" id="JALJOR010000006">
    <property type="protein sequence ID" value="KAK9815808.1"/>
    <property type="molecule type" value="Genomic_DNA"/>
</dbReference>